<evidence type="ECO:0000313" key="2">
    <source>
        <dbReference type="EMBL" id="GID10271.1"/>
    </source>
</evidence>
<dbReference type="RefSeq" id="WP_203655493.1">
    <property type="nucleotide sequence ID" value="NZ_BAAAZM010000033.1"/>
</dbReference>
<dbReference type="GO" id="GO:0016787">
    <property type="term" value="F:hydrolase activity"/>
    <property type="evidence" value="ECO:0007669"/>
    <property type="project" value="UniProtKB-KW"/>
</dbReference>
<feature type="domain" description="Beta-lactamase-related" evidence="1">
    <location>
        <begin position="19"/>
        <end position="367"/>
    </location>
</feature>
<sequence>MTDRFAALGAAAEKHVGPSDVPGLVALVSQGDEVHVEARGRLAVDGPPVRRDSLFRISSTTKPITAAATLALAGEGLFDLADPVDRLLPELADRRVLRHLHSPLDDTVPAVRPVTVRDLLTFTFGFGMVGEMFAATEPWPVVTAAGELHLATFGPPEPQTKPDPDTWIAHLGSLPLMAQPGERWMYNTGSAVLSVLLARAAGTTYGEVLRTRLFEPLGMRDTGFFAADTGRLATAYRPSPDGLTVLDAPDGAWGRPPAFEDGADGLVSTVDDLHAFGRMLLRGGDPVLTPAAVRAMTSDQLTPGQKARGGLGADFFAEQSWGYGGGVLDNGSYGWAGGLGTTWMIDPAHDLTIVVLTQREFESPSAPDVHHDLQTAVYAAL</sequence>
<dbReference type="InterPro" id="IPR050789">
    <property type="entry name" value="Diverse_Enzym_Activities"/>
</dbReference>
<dbReference type="InterPro" id="IPR012338">
    <property type="entry name" value="Beta-lactam/transpept-like"/>
</dbReference>
<keyword evidence="2" id="KW-0378">Hydrolase</keyword>
<dbReference type="AlphaFoldDB" id="A0A8J3IUQ6"/>
<dbReference type="Gene3D" id="3.40.710.10">
    <property type="entry name" value="DD-peptidase/beta-lactamase superfamily"/>
    <property type="match status" value="1"/>
</dbReference>
<keyword evidence="3" id="KW-1185">Reference proteome</keyword>
<dbReference type="Pfam" id="PF00144">
    <property type="entry name" value="Beta-lactamase"/>
    <property type="match status" value="1"/>
</dbReference>
<protein>
    <submittedName>
        <fullName evidence="2">Serine hydrolase</fullName>
    </submittedName>
</protein>
<dbReference type="PANTHER" id="PTHR43283:SF3">
    <property type="entry name" value="BETA-LACTAMASE FAMILY PROTEIN (AFU_ORTHOLOGUE AFUA_5G07500)"/>
    <property type="match status" value="1"/>
</dbReference>
<dbReference type="EMBL" id="BOMB01000007">
    <property type="protein sequence ID" value="GID10271.1"/>
    <property type="molecule type" value="Genomic_DNA"/>
</dbReference>
<evidence type="ECO:0000259" key="1">
    <source>
        <dbReference type="Pfam" id="PF00144"/>
    </source>
</evidence>
<reference evidence="2" key="1">
    <citation type="submission" date="2021-01" db="EMBL/GenBank/DDBJ databases">
        <title>Whole genome shotgun sequence of Actinocatenispora rupis NBRC 107355.</title>
        <authorList>
            <person name="Komaki H."/>
            <person name="Tamura T."/>
        </authorList>
    </citation>
    <scope>NUCLEOTIDE SEQUENCE</scope>
    <source>
        <strain evidence="2">NBRC 107355</strain>
    </source>
</reference>
<proteinExistence type="predicted"/>
<dbReference type="PANTHER" id="PTHR43283">
    <property type="entry name" value="BETA-LACTAMASE-RELATED"/>
    <property type="match status" value="1"/>
</dbReference>
<gene>
    <name evidence="2" type="ORF">Aru02nite_11600</name>
</gene>
<accession>A0A8J3IUQ6</accession>
<name>A0A8J3IUQ6_9ACTN</name>
<dbReference type="SUPFAM" id="SSF56601">
    <property type="entry name" value="beta-lactamase/transpeptidase-like"/>
    <property type="match status" value="1"/>
</dbReference>
<dbReference type="InterPro" id="IPR001466">
    <property type="entry name" value="Beta-lactam-related"/>
</dbReference>
<organism evidence="2 3">
    <name type="scientific">Actinocatenispora rupis</name>
    <dbReference type="NCBI Taxonomy" id="519421"/>
    <lineage>
        <taxon>Bacteria</taxon>
        <taxon>Bacillati</taxon>
        <taxon>Actinomycetota</taxon>
        <taxon>Actinomycetes</taxon>
        <taxon>Micromonosporales</taxon>
        <taxon>Micromonosporaceae</taxon>
        <taxon>Actinocatenispora</taxon>
    </lineage>
</organism>
<dbReference type="Proteomes" id="UP000612808">
    <property type="component" value="Unassembled WGS sequence"/>
</dbReference>
<evidence type="ECO:0000313" key="3">
    <source>
        <dbReference type="Proteomes" id="UP000612808"/>
    </source>
</evidence>
<comment type="caution">
    <text evidence="2">The sequence shown here is derived from an EMBL/GenBank/DDBJ whole genome shotgun (WGS) entry which is preliminary data.</text>
</comment>